<evidence type="ECO:0000256" key="8">
    <source>
        <dbReference type="SAM" id="MobiDB-lite"/>
    </source>
</evidence>
<evidence type="ECO:0000256" key="2">
    <source>
        <dbReference type="ARBA" id="ARBA00022723"/>
    </source>
</evidence>
<dbReference type="Proteomes" id="UP000258309">
    <property type="component" value="Unassembled WGS sequence"/>
</dbReference>
<accession>A0A3E2HRL5</accession>
<dbReference type="SUPFAM" id="SSF57667">
    <property type="entry name" value="beta-beta-alpha zinc fingers"/>
    <property type="match status" value="3"/>
</dbReference>
<feature type="compositionally biased region" description="Low complexity" evidence="8">
    <location>
        <begin position="256"/>
        <end position="275"/>
    </location>
</feature>
<dbReference type="Pfam" id="PF00096">
    <property type="entry name" value="zf-C2H2"/>
    <property type="match status" value="1"/>
</dbReference>
<comment type="similarity">
    <text evidence="1">Belongs to the krueppel C2H2-type zinc-finger protein family.</text>
</comment>
<dbReference type="OMA" id="SPECEQP"/>
<dbReference type="EMBL" id="NCSJ02000003">
    <property type="protein sequence ID" value="RFU36005.1"/>
    <property type="molecule type" value="Genomic_DNA"/>
</dbReference>
<feature type="compositionally biased region" description="Polar residues" evidence="8">
    <location>
        <begin position="97"/>
        <end position="109"/>
    </location>
</feature>
<comment type="caution">
    <text evidence="10">The sequence shown here is derived from an EMBL/GenBank/DDBJ whole genome shotgun (WGS) entry which is preliminary data.</text>
</comment>
<sequence length="731" mass="80086">MLDIPQGQQGFECPDTIAPEQILSWDPFGCVPANTAFPAQPQPPSQSFFDSYKEMAGTNRPASAPVFRHAGDHSPMPTFHCGSGAGSGSDYPRGSNFLGQQFGNPASTPNRRKRPFQAVDSQTSDGYQRSSNDTSGNRFHIASDSVTTSHYSTCCSSCSEGIPCAAPDCELQKEVLVQCNLGSCDQSICSGECLSTGLQEQQEVMEATSARANSVSDWDYSVWNAEGRSPQPTNNPPQGHLIDPNLTFDNFPGLHTMATDTTTSGTPATASPSTGLYNSTPFSQESSLPPQYGDPASPSSHIGDFASILSGAGTRFSDSVLAESQNQLYGQSQSQTMNCAWDHCGQEFNNEYDWYRHFHQNHIDPQVTFICPITGQCPGNIGSHPVNHLVVDHGWNFDSSGYLCPDPICLERNETFCNPDMLHNHFDESHSKPVQGELHCEWDTCGVAVADPIQLIAHLNEQHKVHIPTVIEEEINLSMPLFESGSTISNPPSELTPPESEEKPSTVSPQATIDDGTTLRCQWKMESGDICGVLADSEAALHNHVKNHLAELSKQTGYLCRWKGCTRDEKRGTEQGFTQRGKLERHMATHTGFKSSRCDVCGLLFSAPQALKQHILLHTGEKPWGCRFCDKKFPQQSAATIHERTHTKEKPLECETCGRRFSESSNLAKHRKIHGDKGRHICRVEGCKKAFVRLDQLKRHVASTHPEVAAKSAAERANALKPSTLSESPSI</sequence>
<dbReference type="InterPro" id="IPR036236">
    <property type="entry name" value="Znf_C2H2_sf"/>
</dbReference>
<proteinExistence type="inferred from homology"/>
<evidence type="ECO:0000256" key="7">
    <source>
        <dbReference type="PROSITE-ProRule" id="PRU00042"/>
    </source>
</evidence>
<evidence type="ECO:0000313" key="10">
    <source>
        <dbReference type="EMBL" id="RFU36005.1"/>
    </source>
</evidence>
<evidence type="ECO:0000259" key="9">
    <source>
        <dbReference type="PROSITE" id="PS50157"/>
    </source>
</evidence>
<dbReference type="GO" id="GO:0005667">
    <property type="term" value="C:transcription regulator complex"/>
    <property type="evidence" value="ECO:0007669"/>
    <property type="project" value="TreeGrafter"/>
</dbReference>
<dbReference type="PANTHER" id="PTHR14003">
    <property type="entry name" value="TRANSCRIPTIONAL REPRESSOR PROTEIN YY"/>
    <property type="match status" value="1"/>
</dbReference>
<dbReference type="InterPro" id="IPR013087">
    <property type="entry name" value="Znf_C2H2_type"/>
</dbReference>
<feature type="region of interest" description="Disordered" evidence="8">
    <location>
        <begin position="482"/>
        <end position="512"/>
    </location>
</feature>
<dbReference type="GO" id="GO:0008270">
    <property type="term" value="F:zinc ion binding"/>
    <property type="evidence" value="ECO:0007669"/>
    <property type="project" value="UniProtKB-KW"/>
</dbReference>
<dbReference type="OrthoDB" id="3437960at2759"/>
<dbReference type="Gene3D" id="3.30.160.60">
    <property type="entry name" value="Classic Zinc Finger"/>
    <property type="match status" value="5"/>
</dbReference>
<keyword evidence="5" id="KW-0862">Zinc</keyword>
<keyword evidence="3" id="KW-0677">Repeat</keyword>
<evidence type="ECO:0000256" key="1">
    <source>
        <dbReference type="ARBA" id="ARBA00006991"/>
    </source>
</evidence>
<feature type="compositionally biased region" description="Polar residues" evidence="8">
    <location>
        <begin position="276"/>
        <end position="289"/>
    </location>
</feature>
<feature type="compositionally biased region" description="Polar residues" evidence="8">
    <location>
        <begin position="119"/>
        <end position="137"/>
    </location>
</feature>
<dbReference type="GO" id="GO:0000981">
    <property type="term" value="F:DNA-binding transcription factor activity, RNA polymerase II-specific"/>
    <property type="evidence" value="ECO:0007669"/>
    <property type="project" value="TreeGrafter"/>
</dbReference>
<organism evidence="10 11">
    <name type="scientific">Scytalidium lignicola</name>
    <name type="common">Hyphomycete</name>
    <dbReference type="NCBI Taxonomy" id="5539"/>
    <lineage>
        <taxon>Eukaryota</taxon>
        <taxon>Fungi</taxon>
        <taxon>Dikarya</taxon>
        <taxon>Ascomycota</taxon>
        <taxon>Pezizomycotina</taxon>
        <taxon>Leotiomycetes</taxon>
        <taxon>Leotiomycetes incertae sedis</taxon>
        <taxon>Scytalidium</taxon>
    </lineage>
</organism>
<feature type="domain" description="C2H2-type" evidence="9">
    <location>
        <begin position="624"/>
        <end position="651"/>
    </location>
</feature>
<feature type="compositionally biased region" description="Polar residues" evidence="8">
    <location>
        <begin position="721"/>
        <end position="731"/>
    </location>
</feature>
<reference evidence="10 11" key="1">
    <citation type="submission" date="2018-05" db="EMBL/GenBank/DDBJ databases">
        <title>Draft genome sequence of Scytalidium lignicola DSM 105466, a ubiquitous saprotrophic fungus.</title>
        <authorList>
            <person name="Buettner E."/>
            <person name="Gebauer A.M."/>
            <person name="Hofrichter M."/>
            <person name="Liers C."/>
            <person name="Kellner H."/>
        </authorList>
    </citation>
    <scope>NUCLEOTIDE SEQUENCE [LARGE SCALE GENOMIC DNA]</scope>
    <source>
        <strain evidence="10 11">DSM 105466</strain>
    </source>
</reference>
<feature type="region of interest" description="Disordered" evidence="8">
    <location>
        <begin position="78"/>
        <end position="139"/>
    </location>
</feature>
<evidence type="ECO:0000313" key="11">
    <source>
        <dbReference type="Proteomes" id="UP000258309"/>
    </source>
</evidence>
<dbReference type="Gene3D" id="6.10.140.370">
    <property type="match status" value="1"/>
</dbReference>
<keyword evidence="11" id="KW-1185">Reference proteome</keyword>
<keyword evidence="2" id="KW-0479">Metal-binding</keyword>
<dbReference type="PROSITE" id="PS00028">
    <property type="entry name" value="ZINC_FINGER_C2H2_1"/>
    <property type="match status" value="6"/>
</dbReference>
<dbReference type="STRING" id="5539.A0A3E2HRL5"/>
<name>A0A3E2HRL5_SCYLI</name>
<feature type="non-terminal residue" evidence="10">
    <location>
        <position position="1"/>
    </location>
</feature>
<dbReference type="AlphaFoldDB" id="A0A3E2HRL5"/>
<dbReference type="FunFam" id="3.30.160.60:FF:000110">
    <property type="entry name" value="Zinc finger protein-like"/>
    <property type="match status" value="1"/>
</dbReference>
<dbReference type="GO" id="GO:0000785">
    <property type="term" value="C:chromatin"/>
    <property type="evidence" value="ECO:0007669"/>
    <property type="project" value="TreeGrafter"/>
</dbReference>
<dbReference type="GO" id="GO:0000978">
    <property type="term" value="F:RNA polymerase II cis-regulatory region sequence-specific DNA binding"/>
    <property type="evidence" value="ECO:0007669"/>
    <property type="project" value="TreeGrafter"/>
</dbReference>
<keyword evidence="4 7" id="KW-0863">Zinc-finger</keyword>
<feature type="domain" description="C2H2-type" evidence="9">
    <location>
        <begin position="596"/>
        <end position="623"/>
    </location>
</feature>
<feature type="domain" description="C2H2-type" evidence="9">
    <location>
        <begin position="680"/>
        <end position="705"/>
    </location>
</feature>
<gene>
    <name evidence="10" type="ORF">B7463_g335</name>
</gene>
<evidence type="ECO:0000256" key="6">
    <source>
        <dbReference type="ARBA" id="ARBA00044085"/>
    </source>
</evidence>
<evidence type="ECO:0000256" key="3">
    <source>
        <dbReference type="ARBA" id="ARBA00022737"/>
    </source>
</evidence>
<feature type="region of interest" description="Disordered" evidence="8">
    <location>
        <begin position="227"/>
        <end position="300"/>
    </location>
</feature>
<dbReference type="FunFam" id="3.30.160.60:FF:000135">
    <property type="entry name" value="Zinc finger protein 358"/>
    <property type="match status" value="1"/>
</dbReference>
<dbReference type="PROSITE" id="PS50157">
    <property type="entry name" value="ZINC_FINGER_C2H2_2"/>
    <property type="match status" value="4"/>
</dbReference>
<feature type="non-terminal residue" evidence="10">
    <location>
        <position position="731"/>
    </location>
</feature>
<evidence type="ECO:0000256" key="5">
    <source>
        <dbReference type="ARBA" id="ARBA00022833"/>
    </source>
</evidence>
<protein>
    <recommendedName>
        <fullName evidence="6">C2H2 type master regulator of conidiophore development brlA</fullName>
    </recommendedName>
</protein>
<feature type="domain" description="C2H2-type" evidence="9">
    <location>
        <begin position="652"/>
        <end position="679"/>
    </location>
</feature>
<feature type="region of interest" description="Disordered" evidence="8">
    <location>
        <begin position="708"/>
        <end position="731"/>
    </location>
</feature>
<dbReference type="PANTHER" id="PTHR14003:SF19">
    <property type="entry name" value="YY2 TRANSCRIPTION FACTOR"/>
    <property type="match status" value="1"/>
</dbReference>
<evidence type="ECO:0000256" key="4">
    <source>
        <dbReference type="ARBA" id="ARBA00022771"/>
    </source>
</evidence>
<dbReference type="SMART" id="SM00355">
    <property type="entry name" value="ZnF_C2H2"/>
    <property type="match status" value="9"/>
</dbReference>